<dbReference type="AlphaFoldDB" id="A0A2K4DJ10"/>
<dbReference type="Pfam" id="PF09902">
    <property type="entry name" value="DUF2129"/>
    <property type="match status" value="1"/>
</dbReference>
<comment type="caution">
    <text evidence="3">The sequence shown here is derived from an EMBL/GenBank/DDBJ whole genome shotgun (WGS) entry which is preliminary data.</text>
</comment>
<organism evidence="3 4">
    <name type="scientific">Staphylococcus pettenkoferi</name>
    <dbReference type="NCBI Taxonomy" id="170573"/>
    <lineage>
        <taxon>Bacteria</taxon>
        <taxon>Bacillati</taxon>
        <taxon>Bacillota</taxon>
        <taxon>Bacilli</taxon>
        <taxon>Bacillales</taxon>
        <taxon>Staphylococcaceae</taxon>
        <taxon>Staphylococcus</taxon>
    </lineage>
</organism>
<dbReference type="InterPro" id="IPR016979">
    <property type="entry name" value="DUF2129"/>
</dbReference>
<sequence>MNIVSRASLIIYLKNMKYVRQLKKHGHVIYVNPRRHYVIMYVEESQADRIVTQLMKLKYINHIQGSPYKNLKKVYEKEKHELS</sequence>
<evidence type="ECO:0000256" key="1">
    <source>
        <dbReference type="ARBA" id="ARBA00022490"/>
    </source>
</evidence>
<evidence type="ECO:0000313" key="5">
    <source>
        <dbReference type="Proteomes" id="UP001072952"/>
    </source>
</evidence>
<reference evidence="3 4" key="1">
    <citation type="submission" date="2017-09" db="EMBL/GenBank/DDBJ databases">
        <title>Bacterial strain isolated from the female urinary microbiota.</title>
        <authorList>
            <person name="Thomas-White K."/>
            <person name="Kumar N."/>
            <person name="Forster S."/>
            <person name="Putonti C."/>
            <person name="Lawley T."/>
            <person name="Wolfe A.J."/>
        </authorList>
    </citation>
    <scope>NUCLEOTIDE SEQUENCE [LARGE SCALE GENOMIC DNA]</scope>
    <source>
        <strain evidence="3 4">UMB0834</strain>
    </source>
</reference>
<dbReference type="EMBL" id="JANSLD010000035">
    <property type="protein sequence ID" value="MCY1583963.1"/>
    <property type="molecule type" value="Genomic_DNA"/>
</dbReference>
<dbReference type="EMBL" id="PNGG01000001">
    <property type="protein sequence ID" value="PMC20235.1"/>
    <property type="molecule type" value="Genomic_DNA"/>
</dbReference>
<dbReference type="Proteomes" id="UP000235748">
    <property type="component" value="Unassembled WGS sequence"/>
</dbReference>
<dbReference type="Proteomes" id="UP001072952">
    <property type="component" value="Unassembled WGS sequence"/>
</dbReference>
<evidence type="ECO:0000313" key="2">
    <source>
        <dbReference type="EMBL" id="MCY1583963.1"/>
    </source>
</evidence>
<reference evidence="2" key="3">
    <citation type="submission" date="2022-08" db="EMBL/GenBank/DDBJ databases">
        <authorList>
            <person name="Magnan C."/>
        </authorList>
    </citation>
    <scope>NUCLEOTIDE SEQUENCE</scope>
    <source>
        <strain evidence="2">NSP012P</strain>
    </source>
</reference>
<keyword evidence="5" id="KW-1185">Reference proteome</keyword>
<name>A0A2K4DJ10_9STAP</name>
<evidence type="ECO:0000313" key="4">
    <source>
        <dbReference type="Proteomes" id="UP000235748"/>
    </source>
</evidence>
<proteinExistence type="predicted"/>
<accession>A0A2K4DJ10</accession>
<reference evidence="2" key="2">
    <citation type="journal article" date="2022" name="Int. J. Mol. Sci.">
        <title>Phenotypic and Genotypic Virulence Characterisation of Staphylococcus pettenkoferi Strains Isolated from Human Bloodstream and Diabetic Foot Infections.</title>
        <authorList>
            <person name="Magnan C."/>
            <person name="Ahmad-Mansour N."/>
            <person name="Pouget C."/>
            <person name="Morsli M."/>
            <person name="Huc-Brandt S."/>
            <person name="Pantel A."/>
            <person name="Dunyach-Remy C."/>
            <person name="Sotto A."/>
            <person name="Molle V."/>
            <person name="Lavigne J.-P."/>
        </authorList>
    </citation>
    <scope>NUCLEOTIDE SEQUENCE</scope>
    <source>
        <strain evidence="2">NSP012P</strain>
    </source>
</reference>
<protein>
    <submittedName>
        <fullName evidence="3">DUF2129 domain-containing protein</fullName>
    </submittedName>
    <submittedName>
        <fullName evidence="2">YlbG family protein</fullName>
    </submittedName>
</protein>
<evidence type="ECO:0000313" key="3">
    <source>
        <dbReference type="EMBL" id="PMC20235.1"/>
    </source>
</evidence>
<dbReference type="STRING" id="170573.GCA_001076995_01260"/>
<gene>
    <name evidence="3" type="ORF">CJ235_00765</name>
    <name evidence="2" type="ORF">NW133_10690</name>
</gene>
<dbReference type="RefSeq" id="WP_049406958.1">
    <property type="nucleotide sequence ID" value="NZ_CP066062.1"/>
</dbReference>
<keyword evidence="1" id="KW-0963">Cytoplasm</keyword>